<evidence type="ECO:0000256" key="1">
    <source>
        <dbReference type="SAM" id="MobiDB-lite"/>
    </source>
</evidence>
<gene>
    <name evidence="2" type="ORF">DWV29_04530</name>
</gene>
<accession>A0A413FJS1</accession>
<proteinExistence type="predicted"/>
<evidence type="ECO:0000313" key="3">
    <source>
        <dbReference type="Proteomes" id="UP000283880"/>
    </source>
</evidence>
<comment type="caution">
    <text evidence="2">The sequence shown here is derived from an EMBL/GenBank/DDBJ whole genome shotgun (WGS) entry which is preliminary data.</text>
</comment>
<dbReference type="EMBL" id="QSBM01000002">
    <property type="protein sequence ID" value="RGX32060.1"/>
    <property type="molecule type" value="Genomic_DNA"/>
</dbReference>
<dbReference type="AlphaFoldDB" id="A0A413FJS1"/>
<sequence>MEREDKEFAEDENLEQNAHQEERAEIEQMAREMLDRNGAEMPEELHELLERIAQGGEAAQLEEQLKAVREKRRIADRTAALVEQYLEKQGWHAVNMRGDGRSFLLGFKMENLSARLQITVEEMPACISLNITLPFICEEEYFILFSDYIMQINHKLRFGAFHVSRDAGEITFRHSYLYTEDSYRDDVMGEYIETCMFTVDQYARELSRFATGRLSDDERKTYFQNLKKMVVALSR</sequence>
<feature type="region of interest" description="Disordered" evidence="1">
    <location>
        <begin position="1"/>
        <end position="22"/>
    </location>
</feature>
<reference evidence="2 3" key="1">
    <citation type="submission" date="2018-08" db="EMBL/GenBank/DDBJ databases">
        <title>A genome reference for cultivated species of the human gut microbiota.</title>
        <authorList>
            <person name="Zou Y."/>
            <person name="Xue W."/>
            <person name="Luo G."/>
        </authorList>
    </citation>
    <scope>NUCLEOTIDE SEQUENCE [LARGE SCALE GENOMIC DNA]</scope>
    <source>
        <strain evidence="2 3">AF04-15</strain>
    </source>
</reference>
<dbReference type="RefSeq" id="WP_007713933.1">
    <property type="nucleotide sequence ID" value="NZ_BAABXR010000002.1"/>
</dbReference>
<protein>
    <recommendedName>
        <fullName evidence="4">YbjN domain-containing protein</fullName>
    </recommendedName>
</protein>
<organism evidence="2 3">
    <name type="scientific">Enterocloster asparagiformis</name>
    <dbReference type="NCBI Taxonomy" id="333367"/>
    <lineage>
        <taxon>Bacteria</taxon>
        <taxon>Bacillati</taxon>
        <taxon>Bacillota</taxon>
        <taxon>Clostridia</taxon>
        <taxon>Lachnospirales</taxon>
        <taxon>Lachnospiraceae</taxon>
        <taxon>Enterocloster</taxon>
    </lineage>
</organism>
<evidence type="ECO:0008006" key="4">
    <source>
        <dbReference type="Google" id="ProtNLM"/>
    </source>
</evidence>
<dbReference type="Proteomes" id="UP000283880">
    <property type="component" value="Unassembled WGS sequence"/>
</dbReference>
<name>A0A413FJS1_9FIRM</name>
<evidence type="ECO:0000313" key="2">
    <source>
        <dbReference type="EMBL" id="RGX32060.1"/>
    </source>
</evidence>